<keyword evidence="4 7" id="KW-0862">Zinc</keyword>
<dbReference type="AlphaFoldDB" id="A0A8H3ETF0"/>
<dbReference type="Proteomes" id="UP000664203">
    <property type="component" value="Unassembled WGS sequence"/>
</dbReference>
<keyword evidence="5 8" id="KW-0456">Lyase</keyword>
<dbReference type="PANTHER" id="PTHR11002:SF76">
    <property type="entry name" value="CARBONIC ANHYDRASE"/>
    <property type="match status" value="1"/>
</dbReference>
<evidence type="ECO:0000256" key="4">
    <source>
        <dbReference type="ARBA" id="ARBA00022833"/>
    </source>
</evidence>
<feature type="binding site" evidence="7">
    <location>
        <position position="104"/>
    </location>
    <ligand>
        <name>Zn(2+)</name>
        <dbReference type="ChEBI" id="CHEBI:29105"/>
    </ligand>
</feature>
<evidence type="ECO:0000313" key="9">
    <source>
        <dbReference type="EMBL" id="CAF9911907.1"/>
    </source>
</evidence>
<evidence type="ECO:0000256" key="7">
    <source>
        <dbReference type="PIRSR" id="PIRSR601765-1"/>
    </source>
</evidence>
<comment type="function">
    <text evidence="8">Reversible hydration of carbon dioxide.</text>
</comment>
<name>A0A8H3ETF0_9LECA</name>
<evidence type="ECO:0000256" key="8">
    <source>
        <dbReference type="RuleBase" id="RU003956"/>
    </source>
</evidence>
<dbReference type="EC" id="4.2.1.1" evidence="2 8"/>
<evidence type="ECO:0000256" key="6">
    <source>
        <dbReference type="ARBA" id="ARBA00048348"/>
    </source>
</evidence>
<dbReference type="SMART" id="SM00947">
    <property type="entry name" value="Pro_CA"/>
    <property type="match status" value="1"/>
</dbReference>
<evidence type="ECO:0000313" key="10">
    <source>
        <dbReference type="Proteomes" id="UP000664203"/>
    </source>
</evidence>
<dbReference type="Pfam" id="PF00484">
    <property type="entry name" value="Pro_CA"/>
    <property type="match status" value="1"/>
</dbReference>
<dbReference type="CDD" id="cd00883">
    <property type="entry name" value="beta_CA_cladeA"/>
    <property type="match status" value="1"/>
</dbReference>
<gene>
    <name evidence="9" type="ORF">ALECFALPRED_007758</name>
</gene>
<comment type="similarity">
    <text evidence="1 8">Belongs to the beta-class carbonic anhydrase family.</text>
</comment>
<reference evidence="9" key="1">
    <citation type="submission" date="2021-03" db="EMBL/GenBank/DDBJ databases">
        <authorList>
            <person name="Tagirdzhanova G."/>
        </authorList>
    </citation>
    <scope>NUCLEOTIDE SEQUENCE</scope>
</reference>
<proteinExistence type="inferred from homology"/>
<protein>
    <recommendedName>
        <fullName evidence="2 8">Carbonic anhydrase</fullName>
        <ecNumber evidence="2 8">4.2.1.1</ecNumber>
    </recommendedName>
    <alternativeName>
        <fullName evidence="8">Carbonate dehydratase</fullName>
    </alternativeName>
</protein>
<feature type="binding site" evidence="7">
    <location>
        <position position="45"/>
    </location>
    <ligand>
        <name>Zn(2+)</name>
        <dbReference type="ChEBI" id="CHEBI:29105"/>
    </ligand>
</feature>
<dbReference type="SUPFAM" id="SSF53056">
    <property type="entry name" value="beta-carbonic anhydrase, cab"/>
    <property type="match status" value="1"/>
</dbReference>
<organism evidence="9 10">
    <name type="scientific">Alectoria fallacina</name>
    <dbReference type="NCBI Taxonomy" id="1903189"/>
    <lineage>
        <taxon>Eukaryota</taxon>
        <taxon>Fungi</taxon>
        <taxon>Dikarya</taxon>
        <taxon>Ascomycota</taxon>
        <taxon>Pezizomycotina</taxon>
        <taxon>Lecanoromycetes</taxon>
        <taxon>OSLEUM clade</taxon>
        <taxon>Lecanoromycetidae</taxon>
        <taxon>Lecanorales</taxon>
        <taxon>Lecanorineae</taxon>
        <taxon>Parmeliaceae</taxon>
        <taxon>Alectoria</taxon>
    </lineage>
</organism>
<dbReference type="InterPro" id="IPR001765">
    <property type="entry name" value="Carbonic_anhydrase"/>
</dbReference>
<dbReference type="GO" id="GO:0071244">
    <property type="term" value="P:cellular response to carbon dioxide"/>
    <property type="evidence" value="ECO:0007669"/>
    <property type="project" value="TreeGrafter"/>
</dbReference>
<comment type="catalytic activity">
    <reaction evidence="6 8">
        <text>hydrogencarbonate + H(+) = CO2 + H2O</text>
        <dbReference type="Rhea" id="RHEA:10748"/>
        <dbReference type="ChEBI" id="CHEBI:15377"/>
        <dbReference type="ChEBI" id="CHEBI:15378"/>
        <dbReference type="ChEBI" id="CHEBI:16526"/>
        <dbReference type="ChEBI" id="CHEBI:17544"/>
        <dbReference type="EC" id="4.2.1.1"/>
    </reaction>
</comment>
<dbReference type="EMBL" id="CAJPDR010000052">
    <property type="protein sequence ID" value="CAF9911907.1"/>
    <property type="molecule type" value="Genomic_DNA"/>
</dbReference>
<comment type="cofactor">
    <cofactor evidence="7">
        <name>Zn(2+)</name>
        <dbReference type="ChEBI" id="CHEBI:29105"/>
    </cofactor>
    <text evidence="7">Binds 1 zinc ion per subunit.</text>
</comment>
<dbReference type="GO" id="GO:0034599">
    <property type="term" value="P:cellular response to oxidative stress"/>
    <property type="evidence" value="ECO:0007669"/>
    <property type="project" value="TreeGrafter"/>
</dbReference>
<evidence type="ECO:0000256" key="2">
    <source>
        <dbReference type="ARBA" id="ARBA00012925"/>
    </source>
</evidence>
<evidence type="ECO:0000256" key="5">
    <source>
        <dbReference type="ARBA" id="ARBA00023239"/>
    </source>
</evidence>
<evidence type="ECO:0000256" key="3">
    <source>
        <dbReference type="ARBA" id="ARBA00022723"/>
    </source>
</evidence>
<keyword evidence="10" id="KW-1185">Reference proteome</keyword>
<keyword evidence="3 7" id="KW-0479">Metal-binding</keyword>
<dbReference type="OrthoDB" id="10248475at2759"/>
<dbReference type="GO" id="GO:0008270">
    <property type="term" value="F:zinc ion binding"/>
    <property type="evidence" value="ECO:0007669"/>
    <property type="project" value="UniProtKB-UniRule"/>
</dbReference>
<comment type="caution">
    <text evidence="9">The sequence shown here is derived from an EMBL/GenBank/DDBJ whole genome shotgun (WGS) entry which is preliminary data.</text>
</comment>
<dbReference type="GO" id="GO:0005737">
    <property type="term" value="C:cytoplasm"/>
    <property type="evidence" value="ECO:0007669"/>
    <property type="project" value="TreeGrafter"/>
</dbReference>
<feature type="binding site" evidence="7">
    <location>
        <position position="47"/>
    </location>
    <ligand>
        <name>Zn(2+)</name>
        <dbReference type="ChEBI" id="CHEBI:29105"/>
    </ligand>
</feature>
<dbReference type="InterPro" id="IPR036874">
    <property type="entry name" value="Carbonic_anhydrase_sf"/>
</dbReference>
<dbReference type="PANTHER" id="PTHR11002">
    <property type="entry name" value="CARBONIC ANHYDRASE"/>
    <property type="match status" value="1"/>
</dbReference>
<sequence>MADTNTFKLALHQNKQWAQATVSDQPDFFPTLASGQKPQILWIGCSDSRIPETTVLGLKPGDVFVHRNIANILPPTDINSQSVIAYAVAHLKVMHIVVCGHTSCGGVNAALANQKLGLIDTWLMPLRKLRAENKPAWDKEGLSDKERTVKLVEANVRQGVQTLKENAEVIDGMRERGVVVHGLVYDLGSGELRELEIEEEELEGKKREEAFETK</sequence>
<evidence type="ECO:0000256" key="1">
    <source>
        <dbReference type="ARBA" id="ARBA00006217"/>
    </source>
</evidence>
<dbReference type="Gene3D" id="3.40.1050.10">
    <property type="entry name" value="Carbonic anhydrase"/>
    <property type="match status" value="1"/>
</dbReference>
<accession>A0A8H3ETF0</accession>
<feature type="binding site" evidence="7">
    <location>
        <position position="101"/>
    </location>
    <ligand>
        <name>Zn(2+)</name>
        <dbReference type="ChEBI" id="CHEBI:29105"/>
    </ligand>
</feature>
<dbReference type="GO" id="GO:0004089">
    <property type="term" value="F:carbonate dehydratase activity"/>
    <property type="evidence" value="ECO:0007669"/>
    <property type="project" value="UniProtKB-UniRule"/>
</dbReference>